<proteinExistence type="predicted"/>
<dbReference type="InterPro" id="IPR010022">
    <property type="entry name" value="XkdX"/>
</dbReference>
<dbReference type="HOGENOM" id="CLU_195756_2_1_9"/>
<evidence type="ECO:0000313" key="2">
    <source>
        <dbReference type="Proteomes" id="UP000009234"/>
    </source>
</evidence>
<dbReference type="Pfam" id="PF09693">
    <property type="entry name" value="Phage_XkdX"/>
    <property type="match status" value="1"/>
</dbReference>
<sequence length="43" mass="5135">MYKFVKRYYDMGIYTQDNVKTFVIANKLTAEEYEQITGEAYAK</sequence>
<dbReference type="STRING" id="696281.Desru_1329"/>
<dbReference type="EMBL" id="CP002780">
    <property type="protein sequence ID" value="AEG59602.1"/>
    <property type="molecule type" value="Genomic_DNA"/>
</dbReference>
<gene>
    <name evidence="1" type="ordered locus">Desru_1329</name>
</gene>
<accession>F6DPM5</accession>
<evidence type="ECO:0000313" key="1">
    <source>
        <dbReference type="EMBL" id="AEG59602.1"/>
    </source>
</evidence>
<dbReference type="KEGG" id="dru:Desru_1329"/>
<dbReference type="Proteomes" id="UP000009234">
    <property type="component" value="Chromosome"/>
</dbReference>
<protein>
    <submittedName>
        <fullName evidence="1">Phage uncharacterized protein, XkdX family</fullName>
    </submittedName>
</protein>
<dbReference type="AlphaFoldDB" id="F6DPM5"/>
<dbReference type="NCBIfam" id="TIGR01669">
    <property type="entry name" value="phage_XkdX"/>
    <property type="match status" value="1"/>
</dbReference>
<name>F6DPM5_DESRL</name>
<reference evidence="1 2" key="2">
    <citation type="journal article" date="2012" name="Stand. Genomic Sci.">
        <title>Complete genome sequence of the sulfate-reducing firmicute Desulfotomaculum ruminis type strain (DL(T)).</title>
        <authorList>
            <person name="Spring S."/>
            <person name="Visser M."/>
            <person name="Lu M."/>
            <person name="Copeland A."/>
            <person name="Lapidus A."/>
            <person name="Lucas S."/>
            <person name="Cheng J.F."/>
            <person name="Han C."/>
            <person name="Tapia R."/>
            <person name="Goodwin L.A."/>
            <person name="Pitluck S."/>
            <person name="Ivanova N."/>
            <person name="Land M."/>
            <person name="Hauser L."/>
            <person name="Larimer F."/>
            <person name="Rohde M."/>
            <person name="Goker M."/>
            <person name="Detter J.C."/>
            <person name="Kyrpides N.C."/>
            <person name="Woyke T."/>
            <person name="Schaap P.J."/>
            <person name="Plugge C.M."/>
            <person name="Muyzer G."/>
            <person name="Kuever J."/>
            <person name="Pereira I.A."/>
            <person name="Parshina S.N."/>
            <person name="Bernier-Latmani R."/>
            <person name="Stams A.J."/>
            <person name="Klenk H.P."/>
        </authorList>
    </citation>
    <scope>NUCLEOTIDE SEQUENCE [LARGE SCALE GENOMIC DNA]</scope>
    <source>
        <strain evidence="2">ATCC 23193 / DSM 2154 / NCIB 8452 / DL</strain>
    </source>
</reference>
<reference evidence="2" key="1">
    <citation type="submission" date="2011-05" db="EMBL/GenBank/DDBJ databases">
        <title>Complete sequence of Desulfotomaculum ruminis DSM 2154.</title>
        <authorList>
            <person name="Lucas S."/>
            <person name="Copeland A."/>
            <person name="Lapidus A."/>
            <person name="Cheng J.-F."/>
            <person name="Goodwin L."/>
            <person name="Pitluck S."/>
            <person name="Lu M."/>
            <person name="Detter J.C."/>
            <person name="Han C."/>
            <person name="Tapia R."/>
            <person name="Land M."/>
            <person name="Hauser L."/>
            <person name="Kyrpides N."/>
            <person name="Ivanova N."/>
            <person name="Mikhailova N."/>
            <person name="Pagani I."/>
            <person name="Stams A.J.M."/>
            <person name="Plugge C.M."/>
            <person name="Muyzer G."/>
            <person name="Kuever J."/>
            <person name="Parshina S.N."/>
            <person name="Ivanova A.E."/>
            <person name="Nazina T.N."/>
            <person name="Brambilla E."/>
            <person name="Spring S."/>
            <person name="Klenk H.-P."/>
            <person name="Woyke T."/>
        </authorList>
    </citation>
    <scope>NUCLEOTIDE SEQUENCE [LARGE SCALE GENOMIC DNA]</scope>
    <source>
        <strain evidence="2">ATCC 23193 / DSM 2154 / NCIB 8452 / DL</strain>
    </source>
</reference>
<organism evidence="1 2">
    <name type="scientific">Desulforamulus ruminis (strain ATCC 23193 / DSM 2154 / NCIMB 8452 / DL)</name>
    <name type="common">Desulfotomaculum ruminis</name>
    <dbReference type="NCBI Taxonomy" id="696281"/>
    <lineage>
        <taxon>Bacteria</taxon>
        <taxon>Bacillati</taxon>
        <taxon>Bacillota</taxon>
        <taxon>Clostridia</taxon>
        <taxon>Eubacteriales</taxon>
        <taxon>Peptococcaceae</taxon>
        <taxon>Desulforamulus</taxon>
    </lineage>
</organism>
<dbReference type="RefSeq" id="WP_013841373.1">
    <property type="nucleotide sequence ID" value="NC_015589.1"/>
</dbReference>
<dbReference type="OrthoDB" id="2086023at2"/>
<keyword evidence="2" id="KW-1185">Reference proteome</keyword>